<evidence type="ECO:0000313" key="2">
    <source>
        <dbReference type="Proteomes" id="UP000002497"/>
    </source>
</evidence>
<protein>
    <submittedName>
        <fullName evidence="1">Uncharacterized protein</fullName>
    </submittedName>
</protein>
<accession>E9CR52</accession>
<gene>
    <name evidence="1" type="ORF">CPSG_01083</name>
</gene>
<sequence>MLTSSLMRILVRSDHMLLLFREQGDPSVAADGTCRVAEYGSVRSEFERISVGCVLASDKWEATRRTRSRFLPFLFFPSSYDRRSSSRHQRAWSSACLYIRVRRGVCAMVSRRTQSAHF</sequence>
<dbReference type="HOGENOM" id="CLU_2072915_0_0_1"/>
<dbReference type="EMBL" id="GL636486">
    <property type="protein sequence ID" value="EFW23184.1"/>
    <property type="molecule type" value="Genomic_DNA"/>
</dbReference>
<organism evidence="2">
    <name type="scientific">Coccidioides posadasii (strain RMSCC 757 / Silveira)</name>
    <name type="common">Valley fever fungus</name>
    <dbReference type="NCBI Taxonomy" id="443226"/>
    <lineage>
        <taxon>Eukaryota</taxon>
        <taxon>Fungi</taxon>
        <taxon>Dikarya</taxon>
        <taxon>Ascomycota</taxon>
        <taxon>Pezizomycotina</taxon>
        <taxon>Eurotiomycetes</taxon>
        <taxon>Eurotiomycetidae</taxon>
        <taxon>Onygenales</taxon>
        <taxon>Onygenaceae</taxon>
        <taxon>Coccidioides</taxon>
    </lineage>
</organism>
<name>E9CR52_COCPS</name>
<proteinExistence type="predicted"/>
<reference evidence="2" key="1">
    <citation type="journal article" date="2010" name="Genome Res.">
        <title>Population genomic sequencing of Coccidioides fungi reveals recent hybridization and transposon control.</title>
        <authorList>
            <person name="Neafsey D.E."/>
            <person name="Barker B.M."/>
            <person name="Sharpton T.J."/>
            <person name="Stajich J.E."/>
            <person name="Park D.J."/>
            <person name="Whiston E."/>
            <person name="Hung C.-Y."/>
            <person name="McMahan C."/>
            <person name="White J."/>
            <person name="Sykes S."/>
            <person name="Heiman D."/>
            <person name="Young S."/>
            <person name="Zeng Q."/>
            <person name="Abouelleil A."/>
            <person name="Aftuck L."/>
            <person name="Bessette D."/>
            <person name="Brown A."/>
            <person name="FitzGerald M."/>
            <person name="Lui A."/>
            <person name="Macdonald J.P."/>
            <person name="Priest M."/>
            <person name="Orbach M.J."/>
            <person name="Galgiani J.N."/>
            <person name="Kirkland T.N."/>
            <person name="Cole G.T."/>
            <person name="Birren B.W."/>
            <person name="Henn M.R."/>
            <person name="Taylor J.W."/>
            <person name="Rounsley S.D."/>
        </authorList>
    </citation>
    <scope>NUCLEOTIDE SEQUENCE [LARGE SCALE GENOMIC DNA]</scope>
    <source>
        <strain evidence="2">RMSCC 757 / Silveira</strain>
    </source>
</reference>
<dbReference type="Proteomes" id="UP000002497">
    <property type="component" value="Unassembled WGS sequence"/>
</dbReference>
<evidence type="ECO:0000313" key="1">
    <source>
        <dbReference type="EMBL" id="EFW23184.1"/>
    </source>
</evidence>
<keyword evidence="2" id="KW-1185">Reference proteome</keyword>
<dbReference type="VEuPathDB" id="FungiDB:CPSG_01083"/>
<reference evidence="2" key="2">
    <citation type="submission" date="2010-03" db="EMBL/GenBank/DDBJ databases">
        <title>The genome sequence of Coccidioides posadasii strain Silveira.</title>
        <authorList>
            <consortium name="The Broad Institute Genome Sequencing Center for Infectious Disease"/>
            <person name="Neafsey D."/>
            <person name="Orbach M."/>
            <person name="Henn M.R."/>
            <person name="Cole G.T."/>
            <person name="Galgiani J."/>
            <person name="Gardner M.J."/>
            <person name="Kirkland T.N."/>
            <person name="Taylor J.W."/>
            <person name="Young S.K."/>
            <person name="Zeng Q."/>
            <person name="Koehrsen M."/>
            <person name="Alvarado L."/>
            <person name="Berlin A."/>
            <person name="Borenstein D."/>
            <person name="Chapman S.B."/>
            <person name="Chen Z."/>
            <person name="Engels R."/>
            <person name="Freedman E."/>
            <person name="Gellesch M."/>
            <person name="Goldberg J."/>
            <person name="Griggs A."/>
            <person name="Gujja S."/>
            <person name="Heilman E."/>
            <person name="Heiman D."/>
            <person name="Howarth C."/>
            <person name="Jen D."/>
            <person name="Larson L."/>
            <person name="Mehta T."/>
            <person name="Neiman D."/>
            <person name="Park D."/>
            <person name="Pearson M."/>
            <person name="Richards J."/>
            <person name="Roberts A."/>
            <person name="Saif S."/>
            <person name="Shea T."/>
            <person name="Shenoy N."/>
            <person name="Sisk P."/>
            <person name="Stolte C."/>
            <person name="Sykes S."/>
            <person name="Walk T."/>
            <person name="White J."/>
            <person name="Yandava C."/>
            <person name="Haas B."/>
            <person name="Nusbaum C."/>
            <person name="Birren B."/>
        </authorList>
    </citation>
    <scope>NUCLEOTIDE SEQUENCE [LARGE SCALE GENOMIC DNA]</scope>
    <source>
        <strain evidence="2">RMSCC 757 / Silveira</strain>
    </source>
</reference>
<dbReference type="AlphaFoldDB" id="E9CR52"/>